<dbReference type="EMBL" id="FUXZ01000010">
    <property type="protein sequence ID" value="SKA68937.1"/>
    <property type="molecule type" value="Genomic_DNA"/>
</dbReference>
<organism evidence="2 3">
    <name type="scientific">Eubacterium uniforme</name>
    <dbReference type="NCBI Taxonomy" id="39495"/>
    <lineage>
        <taxon>Bacteria</taxon>
        <taxon>Bacillati</taxon>
        <taxon>Bacillota</taxon>
        <taxon>Clostridia</taxon>
        <taxon>Eubacteriales</taxon>
        <taxon>Eubacteriaceae</taxon>
        <taxon>Eubacterium</taxon>
    </lineage>
</organism>
<accession>A0A1T4VVG2</accession>
<name>A0A1T4VVG2_9FIRM</name>
<proteinExistence type="predicted"/>
<dbReference type="RefSeq" id="WP_078766544.1">
    <property type="nucleotide sequence ID" value="NZ_FUXZ01000010.1"/>
</dbReference>
<dbReference type="AlphaFoldDB" id="A0A1T4VVG2"/>
<keyword evidence="3" id="KW-1185">Reference proteome</keyword>
<gene>
    <name evidence="2" type="ORF">SAMN02745111_01690</name>
</gene>
<dbReference type="OrthoDB" id="2084112at2"/>
<feature type="coiled-coil region" evidence="1">
    <location>
        <begin position="170"/>
        <end position="197"/>
    </location>
</feature>
<evidence type="ECO:0000313" key="2">
    <source>
        <dbReference type="EMBL" id="SKA68937.1"/>
    </source>
</evidence>
<dbReference type="Proteomes" id="UP000190814">
    <property type="component" value="Unassembled WGS sequence"/>
</dbReference>
<reference evidence="2 3" key="1">
    <citation type="submission" date="2017-02" db="EMBL/GenBank/DDBJ databases">
        <authorList>
            <person name="Peterson S.W."/>
        </authorList>
    </citation>
    <scope>NUCLEOTIDE SEQUENCE [LARGE SCALE GENOMIC DNA]</scope>
    <source>
        <strain evidence="2 3">ATCC 35992</strain>
    </source>
</reference>
<keyword evidence="1" id="KW-0175">Coiled coil</keyword>
<evidence type="ECO:0000256" key="1">
    <source>
        <dbReference type="SAM" id="Coils"/>
    </source>
</evidence>
<sequence>MGFLMPGIYCNGNEQYDFELLYYMKYYLNSIEVALFYMFDIKIMKETMNLGIFENDAAYYHFYTDHLLYCMGQIAMRFVEGNEKQNEVKRRIEINKRALGVNEDKYPILCDKRYRNSIEHIFNRNIDIIVENGQVGGFNFINNQTEYDIRKNLYEEKNKYVCILDITNKMIQLNNKGNWLELDIDKLQKEVKELKKNVDCNWNMLREHIK</sequence>
<evidence type="ECO:0000313" key="3">
    <source>
        <dbReference type="Proteomes" id="UP000190814"/>
    </source>
</evidence>
<protein>
    <submittedName>
        <fullName evidence="2">Uncharacterized protein</fullName>
    </submittedName>
</protein>